<dbReference type="RefSeq" id="XP_046115831.1">
    <property type="nucleotide sequence ID" value="XM_046258541.1"/>
</dbReference>
<keyword evidence="3" id="KW-1185">Reference proteome</keyword>
<name>A0A9P8CMA7_9HYPO</name>
<feature type="compositionally biased region" description="Low complexity" evidence="1">
    <location>
        <begin position="1"/>
        <end position="16"/>
    </location>
</feature>
<dbReference type="GeneID" id="70289444"/>
<dbReference type="AlphaFoldDB" id="A0A9P8CMA7"/>
<gene>
    <name evidence="2" type="ORF">F5Z01DRAFT_256802</name>
</gene>
<comment type="caution">
    <text evidence="2">The sequence shown here is derived from an EMBL/GenBank/DDBJ whole genome shotgun (WGS) entry which is preliminary data.</text>
</comment>
<protein>
    <submittedName>
        <fullName evidence="2">Uncharacterized protein</fullName>
    </submittedName>
</protein>
<evidence type="ECO:0000313" key="3">
    <source>
        <dbReference type="Proteomes" id="UP000887229"/>
    </source>
</evidence>
<dbReference type="OrthoDB" id="4589291at2759"/>
<evidence type="ECO:0000256" key="1">
    <source>
        <dbReference type="SAM" id="MobiDB-lite"/>
    </source>
</evidence>
<proteinExistence type="predicted"/>
<organism evidence="2 3">
    <name type="scientific">Emericellopsis atlantica</name>
    <dbReference type="NCBI Taxonomy" id="2614577"/>
    <lineage>
        <taxon>Eukaryota</taxon>
        <taxon>Fungi</taxon>
        <taxon>Dikarya</taxon>
        <taxon>Ascomycota</taxon>
        <taxon>Pezizomycotina</taxon>
        <taxon>Sordariomycetes</taxon>
        <taxon>Hypocreomycetidae</taxon>
        <taxon>Hypocreales</taxon>
        <taxon>Bionectriaceae</taxon>
        <taxon>Emericellopsis</taxon>
    </lineage>
</organism>
<accession>A0A9P8CMA7</accession>
<reference evidence="2" key="1">
    <citation type="journal article" date="2021" name="IMA Fungus">
        <title>Genomic characterization of three marine fungi, including Emericellopsis atlantica sp. nov. with signatures of a generalist lifestyle and marine biomass degradation.</title>
        <authorList>
            <person name="Hagestad O.C."/>
            <person name="Hou L."/>
            <person name="Andersen J.H."/>
            <person name="Hansen E.H."/>
            <person name="Altermark B."/>
            <person name="Li C."/>
            <person name="Kuhnert E."/>
            <person name="Cox R.J."/>
            <person name="Crous P.W."/>
            <person name="Spatafora J.W."/>
            <person name="Lail K."/>
            <person name="Amirebrahimi M."/>
            <person name="Lipzen A."/>
            <person name="Pangilinan J."/>
            <person name="Andreopoulos W."/>
            <person name="Hayes R.D."/>
            <person name="Ng V."/>
            <person name="Grigoriev I.V."/>
            <person name="Jackson S.A."/>
            <person name="Sutton T.D.S."/>
            <person name="Dobson A.D.W."/>
            <person name="Rama T."/>
        </authorList>
    </citation>
    <scope>NUCLEOTIDE SEQUENCE</scope>
    <source>
        <strain evidence="2">TS7</strain>
    </source>
</reference>
<dbReference type="EMBL" id="MU251265">
    <property type="protein sequence ID" value="KAG9251907.1"/>
    <property type="molecule type" value="Genomic_DNA"/>
</dbReference>
<feature type="region of interest" description="Disordered" evidence="1">
    <location>
        <begin position="1"/>
        <end position="21"/>
    </location>
</feature>
<dbReference type="Proteomes" id="UP000887229">
    <property type="component" value="Unassembled WGS sequence"/>
</dbReference>
<sequence length="222" mass="25401">MDTASSPSDSPPTYSSLGPSESDAAIIEKEWTRFCPKDKYEQWKKKPNLIFEFNSPDLMRDPHHGWRAQLLVHDANIPKLMRKGFSLTSAHFSHAESSISLKSRLSIALSLSLCHARIFFFRRPASELGCYGKVIVWSRSRSTIVNFDLKGLRRDTVTKVDGWNVRNAKVYQFRSDPKACFNAIYAQMPLEGWWPWPKAPSTRVAVRSGEQQLKTTDNQDNH</sequence>
<evidence type="ECO:0000313" key="2">
    <source>
        <dbReference type="EMBL" id="KAG9251907.1"/>
    </source>
</evidence>